<organism evidence="2 3">
    <name type="scientific">Haemaphysalis longicornis</name>
    <name type="common">Bush tick</name>
    <dbReference type="NCBI Taxonomy" id="44386"/>
    <lineage>
        <taxon>Eukaryota</taxon>
        <taxon>Metazoa</taxon>
        <taxon>Ecdysozoa</taxon>
        <taxon>Arthropoda</taxon>
        <taxon>Chelicerata</taxon>
        <taxon>Arachnida</taxon>
        <taxon>Acari</taxon>
        <taxon>Parasitiformes</taxon>
        <taxon>Ixodida</taxon>
        <taxon>Ixodoidea</taxon>
        <taxon>Ixodidae</taxon>
        <taxon>Haemaphysalinae</taxon>
        <taxon>Haemaphysalis</taxon>
    </lineage>
</organism>
<accession>A0A9J6FWH7</accession>
<sequence length="246" mass="26379">MHFLGRFIGSPLVSGSSPKCASSLRNNNAPMGINAPRCGRRAAGSFLPSGLAARALFLARPAPASLVAVCDVCRARQFQRKECHPAYNKCEARLAQSIRLSGPPLAASPFPSFDSDKEPRSAAPIRRELDGPQGKARLGTNVGSQRTPSAGGERNKKPVVEEQFRRTQLALWAVQRTQLKEGAKAREGLGLAAGALTLLLPPTKRRRQHNSTDRSGVKAFLEPTSRVFCFLLLPPPNGKSSAMCSG</sequence>
<keyword evidence="3" id="KW-1185">Reference proteome</keyword>
<evidence type="ECO:0000313" key="2">
    <source>
        <dbReference type="EMBL" id="KAH9367618.1"/>
    </source>
</evidence>
<proteinExistence type="predicted"/>
<evidence type="ECO:0000313" key="3">
    <source>
        <dbReference type="Proteomes" id="UP000821853"/>
    </source>
</evidence>
<protein>
    <submittedName>
        <fullName evidence="2">Uncharacterized protein</fullName>
    </submittedName>
</protein>
<dbReference type="AlphaFoldDB" id="A0A9J6FWH7"/>
<dbReference type="VEuPathDB" id="VectorBase:HLOH_043276"/>
<comment type="caution">
    <text evidence="2">The sequence shown here is derived from an EMBL/GenBank/DDBJ whole genome shotgun (WGS) entry which is preliminary data.</text>
</comment>
<dbReference type="Proteomes" id="UP000821853">
    <property type="component" value="Chromosome 2"/>
</dbReference>
<reference evidence="2 3" key="1">
    <citation type="journal article" date="2020" name="Cell">
        <title>Large-Scale Comparative Analyses of Tick Genomes Elucidate Their Genetic Diversity and Vector Capacities.</title>
        <authorList>
            <consortium name="Tick Genome and Microbiome Consortium (TIGMIC)"/>
            <person name="Jia N."/>
            <person name="Wang J."/>
            <person name="Shi W."/>
            <person name="Du L."/>
            <person name="Sun Y."/>
            <person name="Zhan W."/>
            <person name="Jiang J.F."/>
            <person name="Wang Q."/>
            <person name="Zhang B."/>
            <person name="Ji P."/>
            <person name="Bell-Sakyi L."/>
            <person name="Cui X.M."/>
            <person name="Yuan T.T."/>
            <person name="Jiang B.G."/>
            <person name="Yang W.F."/>
            <person name="Lam T.T."/>
            <person name="Chang Q.C."/>
            <person name="Ding S.J."/>
            <person name="Wang X.J."/>
            <person name="Zhu J.G."/>
            <person name="Ruan X.D."/>
            <person name="Zhao L."/>
            <person name="Wei J.T."/>
            <person name="Ye R.Z."/>
            <person name="Que T.C."/>
            <person name="Du C.H."/>
            <person name="Zhou Y.H."/>
            <person name="Cheng J.X."/>
            <person name="Dai P.F."/>
            <person name="Guo W.B."/>
            <person name="Han X.H."/>
            <person name="Huang E.J."/>
            <person name="Li L.F."/>
            <person name="Wei W."/>
            <person name="Gao Y.C."/>
            <person name="Liu J.Z."/>
            <person name="Shao H.Z."/>
            <person name="Wang X."/>
            <person name="Wang C.C."/>
            <person name="Yang T.C."/>
            <person name="Huo Q.B."/>
            <person name="Li W."/>
            <person name="Chen H.Y."/>
            <person name="Chen S.E."/>
            <person name="Zhou L.G."/>
            <person name="Ni X.B."/>
            <person name="Tian J.H."/>
            <person name="Sheng Y."/>
            <person name="Liu T."/>
            <person name="Pan Y.S."/>
            <person name="Xia L.Y."/>
            <person name="Li J."/>
            <person name="Zhao F."/>
            <person name="Cao W.C."/>
        </authorList>
    </citation>
    <scope>NUCLEOTIDE SEQUENCE [LARGE SCALE GENOMIC DNA]</scope>
    <source>
        <strain evidence="2">HaeL-2018</strain>
    </source>
</reference>
<name>A0A9J6FWH7_HAELO</name>
<feature type="compositionally biased region" description="Basic and acidic residues" evidence="1">
    <location>
        <begin position="114"/>
        <end position="130"/>
    </location>
</feature>
<evidence type="ECO:0000256" key="1">
    <source>
        <dbReference type="SAM" id="MobiDB-lite"/>
    </source>
</evidence>
<dbReference type="EMBL" id="JABSTR010000004">
    <property type="protein sequence ID" value="KAH9367618.1"/>
    <property type="molecule type" value="Genomic_DNA"/>
</dbReference>
<gene>
    <name evidence="2" type="ORF">HPB48_009989</name>
</gene>
<feature type="region of interest" description="Disordered" evidence="1">
    <location>
        <begin position="106"/>
        <end position="160"/>
    </location>
</feature>